<dbReference type="Proteomes" id="UP001345013">
    <property type="component" value="Unassembled WGS sequence"/>
</dbReference>
<sequence>MDILGQEVLITGASKGFGKAMATPYAKAGTSDIAIIDRTDLPNVVKEMERAASEANRSKPKILRIKCIDDCDNAAKQVDRPLAILTLS</sequence>
<keyword evidence="2" id="KW-1185">Reference proteome</keyword>
<dbReference type="InterPro" id="IPR002347">
    <property type="entry name" value="SDR_fam"/>
</dbReference>
<dbReference type="SUPFAM" id="SSF51735">
    <property type="entry name" value="NAD(P)-binding Rossmann-fold domains"/>
    <property type="match status" value="1"/>
</dbReference>
<protein>
    <submittedName>
        <fullName evidence="1">Uncharacterized protein</fullName>
    </submittedName>
</protein>
<evidence type="ECO:0000313" key="1">
    <source>
        <dbReference type="EMBL" id="KAK5083300.1"/>
    </source>
</evidence>
<dbReference type="InterPro" id="IPR036291">
    <property type="entry name" value="NAD(P)-bd_dom_sf"/>
</dbReference>
<dbReference type="Pfam" id="PF00106">
    <property type="entry name" value="adh_short"/>
    <property type="match status" value="1"/>
</dbReference>
<reference evidence="1 2" key="1">
    <citation type="submission" date="2023-08" db="EMBL/GenBank/DDBJ databases">
        <title>Black Yeasts Isolated from many extreme environments.</title>
        <authorList>
            <person name="Coleine C."/>
            <person name="Stajich J.E."/>
            <person name="Selbmann L."/>
        </authorList>
    </citation>
    <scope>NUCLEOTIDE SEQUENCE [LARGE SCALE GENOMIC DNA]</scope>
    <source>
        <strain evidence="1 2">CCFEE 5885</strain>
    </source>
</reference>
<accession>A0ABR0K3H3</accession>
<comment type="caution">
    <text evidence="1">The sequence shown here is derived from an EMBL/GenBank/DDBJ whole genome shotgun (WGS) entry which is preliminary data.</text>
</comment>
<dbReference type="Gene3D" id="3.40.50.720">
    <property type="entry name" value="NAD(P)-binding Rossmann-like Domain"/>
    <property type="match status" value="1"/>
</dbReference>
<gene>
    <name evidence="1" type="ORF">LTR24_007797</name>
</gene>
<name>A0ABR0K3H3_9EURO</name>
<organism evidence="1 2">
    <name type="scientific">Lithohypha guttulata</name>
    <dbReference type="NCBI Taxonomy" id="1690604"/>
    <lineage>
        <taxon>Eukaryota</taxon>
        <taxon>Fungi</taxon>
        <taxon>Dikarya</taxon>
        <taxon>Ascomycota</taxon>
        <taxon>Pezizomycotina</taxon>
        <taxon>Eurotiomycetes</taxon>
        <taxon>Chaetothyriomycetidae</taxon>
        <taxon>Chaetothyriales</taxon>
        <taxon>Trichomeriaceae</taxon>
        <taxon>Lithohypha</taxon>
    </lineage>
</organism>
<proteinExistence type="predicted"/>
<evidence type="ECO:0000313" key="2">
    <source>
        <dbReference type="Proteomes" id="UP001345013"/>
    </source>
</evidence>
<dbReference type="EMBL" id="JAVRRG010000122">
    <property type="protein sequence ID" value="KAK5083300.1"/>
    <property type="molecule type" value="Genomic_DNA"/>
</dbReference>